<dbReference type="AlphaFoldDB" id="A0A177Y7L0"/>
<dbReference type="InterPro" id="IPR013113">
    <property type="entry name" value="SIP_FAD-bd"/>
</dbReference>
<dbReference type="SUPFAM" id="SSF63380">
    <property type="entry name" value="Riboflavin synthase domain-like"/>
    <property type="match status" value="1"/>
</dbReference>
<dbReference type="PANTHER" id="PTHR30157:SF0">
    <property type="entry name" value="NADPH-DEPENDENT FERRIC-CHELATE REDUCTASE"/>
    <property type="match status" value="1"/>
</dbReference>
<keyword evidence="3" id="KW-1185">Reference proteome</keyword>
<dbReference type="PANTHER" id="PTHR30157">
    <property type="entry name" value="FERRIC REDUCTASE, NADPH-DEPENDENT"/>
    <property type="match status" value="1"/>
</dbReference>
<reference evidence="2 3" key="1">
    <citation type="submission" date="2016-03" db="EMBL/GenBank/DDBJ databases">
        <title>Genome sequence of Rhodococcus kyotonensis KB10.</title>
        <authorList>
            <person name="Jeong H."/>
            <person name="Hong C.E."/>
            <person name="Jo S.H."/>
            <person name="Park J.M."/>
        </authorList>
    </citation>
    <scope>NUCLEOTIDE SEQUENCE [LARGE SCALE GENOMIC DNA]</scope>
    <source>
        <strain evidence="2 3">KB10</strain>
    </source>
</reference>
<protein>
    <submittedName>
        <fullName evidence="2">NADPH-dependent ferric siderophore reductase</fullName>
    </submittedName>
</protein>
<dbReference type="RefSeq" id="WP_068430631.1">
    <property type="nucleotide sequence ID" value="NZ_LVHI01000038.1"/>
</dbReference>
<dbReference type="Pfam" id="PF08021">
    <property type="entry name" value="FAD_binding_9"/>
    <property type="match status" value="1"/>
</dbReference>
<dbReference type="EMBL" id="LVHI01000038">
    <property type="protein sequence ID" value="OAK51477.1"/>
    <property type="molecule type" value="Genomic_DNA"/>
</dbReference>
<dbReference type="CDD" id="cd06193">
    <property type="entry name" value="siderophore_interacting"/>
    <property type="match status" value="1"/>
</dbReference>
<dbReference type="Pfam" id="PF04954">
    <property type="entry name" value="SIP"/>
    <property type="match status" value="1"/>
</dbReference>
<feature type="domain" description="FAD-binding FR-type" evidence="1">
    <location>
        <begin position="10"/>
        <end position="118"/>
    </location>
</feature>
<comment type="caution">
    <text evidence="2">The sequence shown here is derived from an EMBL/GenBank/DDBJ whole genome shotgun (WGS) entry which is preliminary data.</text>
</comment>
<dbReference type="Proteomes" id="UP000077519">
    <property type="component" value="Unassembled WGS sequence"/>
</dbReference>
<evidence type="ECO:0000313" key="2">
    <source>
        <dbReference type="EMBL" id="OAK51477.1"/>
    </source>
</evidence>
<name>A0A177Y7L0_9NOCA</name>
<evidence type="ECO:0000259" key="1">
    <source>
        <dbReference type="PROSITE" id="PS51384"/>
    </source>
</evidence>
<sequence length="266" mass="29742">MAVLRESAHDRELDDTVAQIEALERPAPSILRFTARLTQGTENPNWLRPNTALRIQLGPEFDDVSRVYTVRSFDAKSSSMMVDVVLHGEESPMMRWVHSLQIGDTFALTGPRPHFVVPEKDRRAAIFADDTAIPALFAILQQWPVGRTAIGWVATDDAEAFDELPDVPGVELHLIGKNDSLAEQALRLETPAAHVVWGAGERDEMRAIRKFFRTTHGLEKDDVAVFGYWKRGVSTTDIDNRRRINYQKILAAGGTLADIDDLEIGD</sequence>
<gene>
    <name evidence="2" type="ORF">A3K89_11040</name>
</gene>
<dbReference type="GO" id="GO:0016491">
    <property type="term" value="F:oxidoreductase activity"/>
    <property type="evidence" value="ECO:0007669"/>
    <property type="project" value="InterPro"/>
</dbReference>
<accession>A0A177Y7L0</accession>
<dbReference type="InterPro" id="IPR039261">
    <property type="entry name" value="FNR_nucleotide-bd"/>
</dbReference>
<proteinExistence type="predicted"/>
<evidence type="ECO:0000313" key="3">
    <source>
        <dbReference type="Proteomes" id="UP000077519"/>
    </source>
</evidence>
<dbReference type="InterPro" id="IPR017938">
    <property type="entry name" value="Riboflavin_synthase-like_b-brl"/>
</dbReference>
<dbReference type="InterPro" id="IPR039374">
    <property type="entry name" value="SIP_fam"/>
</dbReference>
<dbReference type="InterPro" id="IPR017927">
    <property type="entry name" value="FAD-bd_FR_type"/>
</dbReference>
<dbReference type="Gene3D" id="2.40.30.10">
    <property type="entry name" value="Translation factors"/>
    <property type="match status" value="1"/>
</dbReference>
<organism evidence="2 3">
    <name type="scientific">Rhodococcoides kyotonense</name>
    <dbReference type="NCBI Taxonomy" id="398843"/>
    <lineage>
        <taxon>Bacteria</taxon>
        <taxon>Bacillati</taxon>
        <taxon>Actinomycetota</taxon>
        <taxon>Actinomycetes</taxon>
        <taxon>Mycobacteriales</taxon>
        <taxon>Nocardiaceae</taxon>
        <taxon>Rhodococcoides</taxon>
    </lineage>
</organism>
<dbReference type="Gene3D" id="3.40.50.80">
    <property type="entry name" value="Nucleotide-binding domain of ferredoxin-NADP reductase (FNR) module"/>
    <property type="match status" value="1"/>
</dbReference>
<dbReference type="InterPro" id="IPR007037">
    <property type="entry name" value="SIP_rossman_dom"/>
</dbReference>
<dbReference type="PROSITE" id="PS51384">
    <property type="entry name" value="FAD_FR"/>
    <property type="match status" value="1"/>
</dbReference>